<dbReference type="GO" id="GO:0006782">
    <property type="term" value="P:protoporphyrinogen IX biosynthetic process"/>
    <property type="evidence" value="ECO:0007669"/>
    <property type="project" value="UniProtKB-UniPathway"/>
</dbReference>
<name>A0A068YAS2_ECHMU</name>
<dbReference type="OrthoDB" id="15318at2759"/>
<dbReference type="NCBIfam" id="NF003727">
    <property type="entry name" value="PRK05330.1"/>
    <property type="match status" value="1"/>
</dbReference>
<dbReference type="PANTHER" id="PTHR10755">
    <property type="entry name" value="COPROPORPHYRINOGEN III OXIDASE, MITOCHONDRIAL"/>
    <property type="match status" value="1"/>
</dbReference>
<dbReference type="PANTHER" id="PTHR10755:SF0">
    <property type="entry name" value="OXYGEN-DEPENDENT COPROPORPHYRINOGEN-III OXIDASE, MITOCHONDRIAL"/>
    <property type="match status" value="1"/>
</dbReference>
<dbReference type="PRINTS" id="PR00073">
    <property type="entry name" value="COPRGNOXDASE"/>
</dbReference>
<evidence type="ECO:0000313" key="8">
    <source>
        <dbReference type="EMBL" id="CDS41637.1"/>
    </source>
</evidence>
<evidence type="ECO:0000256" key="4">
    <source>
        <dbReference type="ARBA" id="ARBA00012869"/>
    </source>
</evidence>
<reference evidence="8" key="2">
    <citation type="submission" date="2015-11" db="EMBL/GenBank/DDBJ databases">
        <authorList>
            <person name="Zhang Y."/>
            <person name="Guo Z."/>
        </authorList>
    </citation>
    <scope>NUCLEOTIDE SEQUENCE</scope>
</reference>
<evidence type="ECO:0000313" key="9">
    <source>
        <dbReference type="Proteomes" id="UP000017246"/>
    </source>
</evidence>
<dbReference type="UniPathway" id="UPA00251">
    <property type="reaction ID" value="UER00322"/>
</dbReference>
<dbReference type="Gene3D" id="3.40.1500.10">
    <property type="entry name" value="Coproporphyrinogen III oxidase, aerobic"/>
    <property type="match status" value="1"/>
</dbReference>
<proteinExistence type="inferred from homology"/>
<dbReference type="PROSITE" id="PS01021">
    <property type="entry name" value="COPROGEN_OXIDASE"/>
    <property type="match status" value="1"/>
</dbReference>
<keyword evidence="7" id="KW-0627">Porphyrin biosynthesis</keyword>
<organism evidence="8 9">
    <name type="scientific">Echinococcus multilocularis</name>
    <name type="common">Fox tapeworm</name>
    <dbReference type="NCBI Taxonomy" id="6211"/>
    <lineage>
        <taxon>Eukaryota</taxon>
        <taxon>Metazoa</taxon>
        <taxon>Spiralia</taxon>
        <taxon>Lophotrochozoa</taxon>
        <taxon>Platyhelminthes</taxon>
        <taxon>Cestoda</taxon>
        <taxon>Eucestoda</taxon>
        <taxon>Cyclophyllidea</taxon>
        <taxon>Taeniidae</taxon>
        <taxon>Echinococcus</taxon>
    </lineage>
</organism>
<evidence type="ECO:0000256" key="3">
    <source>
        <dbReference type="ARBA" id="ARBA00011738"/>
    </source>
</evidence>
<evidence type="ECO:0000256" key="1">
    <source>
        <dbReference type="ARBA" id="ARBA00005168"/>
    </source>
</evidence>
<dbReference type="GO" id="GO:0005737">
    <property type="term" value="C:cytoplasm"/>
    <property type="evidence" value="ECO:0007669"/>
    <property type="project" value="TreeGrafter"/>
</dbReference>
<dbReference type="InterPro" id="IPR001260">
    <property type="entry name" value="Coprogen_oxidase_aer"/>
</dbReference>
<keyword evidence="6" id="KW-0350">Heme biosynthesis</keyword>
<comment type="pathway">
    <text evidence="1">Porphyrin-containing compound metabolism; protoporphyrin-IX biosynthesis; protoporphyrinogen-IX from coproporphyrinogen-III (O2 route): step 1/1.</text>
</comment>
<comment type="subunit">
    <text evidence="3">Homodimer.</text>
</comment>
<dbReference type="GO" id="GO:0004109">
    <property type="term" value="F:coproporphyrinogen oxidase activity"/>
    <property type="evidence" value="ECO:0007669"/>
    <property type="project" value="UniProtKB-EC"/>
</dbReference>
<dbReference type="eggNOG" id="KOG1518">
    <property type="taxonomic scope" value="Eukaryota"/>
</dbReference>
<evidence type="ECO:0000256" key="2">
    <source>
        <dbReference type="ARBA" id="ARBA00010644"/>
    </source>
</evidence>
<dbReference type="EMBL" id="LN902846">
    <property type="protein sequence ID" value="CDS41637.1"/>
    <property type="molecule type" value="Genomic_DNA"/>
</dbReference>
<accession>A0A068YAS2</accession>
<evidence type="ECO:0000256" key="7">
    <source>
        <dbReference type="ARBA" id="ARBA00023244"/>
    </source>
</evidence>
<dbReference type="OMA" id="VHANWRY"/>
<evidence type="ECO:0000256" key="5">
    <source>
        <dbReference type="ARBA" id="ARBA00023002"/>
    </source>
</evidence>
<dbReference type="FunFam" id="3.40.1500.10:FF:000002">
    <property type="entry name" value="oxygen-dependent coproporphyrinogen-III oxidase, mitochondrial"/>
    <property type="match status" value="1"/>
</dbReference>
<dbReference type="PIRSF" id="PIRSF000166">
    <property type="entry name" value="Coproporphyri_ox"/>
    <property type="match status" value="1"/>
</dbReference>
<sequence>MCRMLVSVGLGAVAFYAGYKAFKHVLDQEAFPENTFFENDLTESDPSKWMADPITPITALLQSGGIRSKMEILCMDLQSHLCRCMEAIDGKARFTVDRWIRGNDEGGGISCVLQEGGVFEKAAINISVMTSSLSDSALKQMKERLKELENGRSYKFGVVGISSVNHPRNPHAPTMHFNYRYFEVVDVETGQSIWWFGGGCDLTPSFLYEEDVKHFHGLQKAACDAHSPSYYHDFKKWCDEYFFIKHRGEARGVGGIFFDDLDGPSQDEVFLFVRDCAAAVAPSYLPIIMKRLKTSYNDKERQWQLLRRGRYVEFNLIYDRGTKFGLFTPNARIESIFVSMPLYAKWVYCHDPSEDKRHLELLDVLTKPRDWA</sequence>
<comment type="similarity">
    <text evidence="2">Belongs to the aerobic coproporphyrinogen-III oxidase family.</text>
</comment>
<dbReference type="EC" id="1.3.3.3" evidence="4"/>
<dbReference type="AlphaFoldDB" id="A0A068YAS2"/>
<gene>
    <name evidence="8" type="ORF">EmuJ_000930300</name>
</gene>
<keyword evidence="5" id="KW-0560">Oxidoreductase</keyword>
<keyword evidence="9" id="KW-1185">Reference proteome</keyword>
<evidence type="ECO:0000256" key="6">
    <source>
        <dbReference type="ARBA" id="ARBA00023133"/>
    </source>
</evidence>
<dbReference type="STRING" id="6211.A0A068YAS2"/>
<protein>
    <recommendedName>
        <fullName evidence="4">coproporphyrinogen oxidase</fullName>
        <ecNumber evidence="4">1.3.3.3</ecNumber>
    </recommendedName>
</protein>
<dbReference type="InterPro" id="IPR036406">
    <property type="entry name" value="Coprogen_oxidase_aer_sf"/>
</dbReference>
<dbReference type="Pfam" id="PF01218">
    <property type="entry name" value="Coprogen_oxidas"/>
    <property type="match status" value="1"/>
</dbReference>
<dbReference type="SUPFAM" id="SSF102886">
    <property type="entry name" value="Coproporphyrinogen III oxidase"/>
    <property type="match status" value="1"/>
</dbReference>
<dbReference type="Proteomes" id="UP000017246">
    <property type="component" value="Unassembled WGS sequence"/>
</dbReference>
<dbReference type="InterPro" id="IPR018375">
    <property type="entry name" value="Coprogen_oxidase_CS"/>
</dbReference>
<reference evidence="8" key="1">
    <citation type="journal article" date="2013" name="Nature">
        <title>The genomes of four tapeworm species reveal adaptations to parasitism.</title>
        <authorList>
            <person name="Tsai I.J."/>
            <person name="Zarowiecki M."/>
            <person name="Holroyd N."/>
            <person name="Garciarrubio A."/>
            <person name="Sanchez-Flores A."/>
            <person name="Brooks K.L."/>
            <person name="Tracey A."/>
            <person name="Bobes R.J."/>
            <person name="Fragoso G."/>
            <person name="Sciutto E."/>
            <person name="Aslett M."/>
            <person name="Beasley H."/>
            <person name="Bennett H.M."/>
            <person name="Cai J."/>
            <person name="Camicia F."/>
            <person name="Clark R."/>
            <person name="Cucher M."/>
            <person name="De Silva N."/>
            <person name="Day T.A."/>
            <person name="Deplazes P."/>
            <person name="Estrada K."/>
            <person name="Fernandez C."/>
            <person name="Holland P.W."/>
            <person name="Hou J."/>
            <person name="Hu S."/>
            <person name="Huckvale T."/>
            <person name="Hung S.S."/>
            <person name="Kamenetzky L."/>
            <person name="Keane J.A."/>
            <person name="Kiss F."/>
            <person name="Koziol U."/>
            <person name="Lambert O."/>
            <person name="Liu K."/>
            <person name="Luo X."/>
            <person name="Luo Y."/>
            <person name="Macchiaroli N."/>
            <person name="Nichol S."/>
            <person name="Paps J."/>
            <person name="Parkinson J."/>
            <person name="Pouchkina-Stantcheva N."/>
            <person name="Riddiford N."/>
            <person name="Rosenzvit M."/>
            <person name="Salinas G."/>
            <person name="Wasmuth J.D."/>
            <person name="Zamanian M."/>
            <person name="Zheng Y."/>
            <person name="Cai X."/>
            <person name="Soberon X."/>
            <person name="Olson P.D."/>
            <person name="Laclette J.P."/>
            <person name="Brehm K."/>
            <person name="Berriman M."/>
            <person name="Garciarrubio A."/>
            <person name="Bobes R.J."/>
            <person name="Fragoso G."/>
            <person name="Sanchez-Flores A."/>
            <person name="Estrada K."/>
            <person name="Cevallos M.A."/>
            <person name="Morett E."/>
            <person name="Gonzalez V."/>
            <person name="Portillo T."/>
            <person name="Ochoa-Leyva A."/>
            <person name="Jose M.V."/>
            <person name="Sciutto E."/>
            <person name="Landa A."/>
            <person name="Jimenez L."/>
            <person name="Valdes V."/>
            <person name="Carrero J.C."/>
            <person name="Larralde C."/>
            <person name="Morales-Montor J."/>
            <person name="Limon-Lason J."/>
            <person name="Soberon X."/>
            <person name="Laclette J.P."/>
        </authorList>
    </citation>
    <scope>NUCLEOTIDE SEQUENCE [LARGE SCALE GENOMIC DNA]</scope>
</reference>